<comment type="caution">
    <text evidence="3">The sequence shown here is derived from an EMBL/GenBank/DDBJ whole genome shotgun (WGS) entry which is preliminary data.</text>
</comment>
<proteinExistence type="predicted"/>
<dbReference type="AlphaFoldDB" id="A0AAD5WSD5"/>
<evidence type="ECO:0000313" key="3">
    <source>
        <dbReference type="EMBL" id="KAJ2899011.1"/>
    </source>
</evidence>
<evidence type="ECO:0000313" key="4">
    <source>
        <dbReference type="Proteomes" id="UP001201980"/>
    </source>
</evidence>
<sequence>MAAPTAVSAFAKRSLNSMVRCHSIFMRPTIFCTPVQSYTAARPFSVVHNLRSALKEIKPSPKVDPKKVQTPQFKPIGKPKHKPKHDVPNPKTQTPTKTTLVSGPVAEVANPTPAAGSVAARVSHAYMTKLVAKGNETPLYEAPNHVWFTIGSLFGGAFCIGYAFYNTYFHVMHPPPDIPTWLPYAYGVICATMAGMGMYFFLGPAKIISHIKTIPTTEALLKKAKTKAARESKLLVEVGVRRPILGFEPRKIYVAPSDIYLKKRLTLPIMTISKGELIEIERKLKEKTEKEIKYDKENLMTAPFRQTGRAFRELFRGTKRMMTREGFADVWVNGKLYKLDYLGGWALEDGKAVDRLLAPNEDD</sequence>
<evidence type="ECO:0000256" key="2">
    <source>
        <dbReference type="SAM" id="Phobius"/>
    </source>
</evidence>
<gene>
    <name evidence="3" type="ORF">MKZ38_003525</name>
</gene>
<protein>
    <submittedName>
        <fullName evidence="3">Uncharacterized protein</fullName>
    </submittedName>
</protein>
<evidence type="ECO:0000256" key="1">
    <source>
        <dbReference type="SAM" id="MobiDB-lite"/>
    </source>
</evidence>
<keyword evidence="2" id="KW-0472">Membrane</keyword>
<keyword evidence="2" id="KW-0812">Transmembrane</keyword>
<feature type="region of interest" description="Disordered" evidence="1">
    <location>
        <begin position="57"/>
        <end position="98"/>
    </location>
</feature>
<keyword evidence="2" id="KW-1133">Transmembrane helix</keyword>
<dbReference type="EMBL" id="JAKWBI020000210">
    <property type="protein sequence ID" value="KAJ2899011.1"/>
    <property type="molecule type" value="Genomic_DNA"/>
</dbReference>
<reference evidence="3" key="1">
    <citation type="submission" date="2022-07" db="EMBL/GenBank/DDBJ databases">
        <title>Draft genome sequence of Zalerion maritima ATCC 34329, a (micro)plastics degrading marine fungus.</title>
        <authorList>
            <person name="Paco A."/>
            <person name="Goncalves M.F.M."/>
            <person name="Rocha-Santos T.A.P."/>
            <person name="Alves A."/>
        </authorList>
    </citation>
    <scope>NUCLEOTIDE SEQUENCE</scope>
    <source>
        <strain evidence="3">ATCC 34329</strain>
    </source>
</reference>
<dbReference type="Proteomes" id="UP001201980">
    <property type="component" value="Unassembled WGS sequence"/>
</dbReference>
<organism evidence="3 4">
    <name type="scientific">Zalerion maritima</name>
    <dbReference type="NCBI Taxonomy" id="339359"/>
    <lineage>
        <taxon>Eukaryota</taxon>
        <taxon>Fungi</taxon>
        <taxon>Dikarya</taxon>
        <taxon>Ascomycota</taxon>
        <taxon>Pezizomycotina</taxon>
        <taxon>Sordariomycetes</taxon>
        <taxon>Lulworthiomycetidae</taxon>
        <taxon>Lulworthiales</taxon>
        <taxon>Lulworthiaceae</taxon>
        <taxon>Zalerion</taxon>
    </lineage>
</organism>
<keyword evidence="4" id="KW-1185">Reference proteome</keyword>
<name>A0AAD5WSD5_9PEZI</name>
<feature type="transmembrane region" description="Helical" evidence="2">
    <location>
        <begin position="146"/>
        <end position="164"/>
    </location>
</feature>
<feature type="transmembrane region" description="Helical" evidence="2">
    <location>
        <begin position="184"/>
        <end position="202"/>
    </location>
</feature>
<accession>A0AAD5WSD5</accession>
<feature type="compositionally biased region" description="Basic and acidic residues" evidence="1">
    <location>
        <begin position="57"/>
        <end position="67"/>
    </location>
</feature>